<dbReference type="Proteomes" id="UP000581135">
    <property type="component" value="Unassembled WGS sequence"/>
</dbReference>
<dbReference type="EMBL" id="JACHXA010000003">
    <property type="protein sequence ID" value="MBB3064942.1"/>
    <property type="molecule type" value="Genomic_DNA"/>
</dbReference>
<keyword evidence="1" id="KW-1133">Transmembrane helix</keyword>
<keyword evidence="1" id="KW-0812">Transmembrane</keyword>
<reference evidence="2 3" key="1">
    <citation type="submission" date="2020-08" db="EMBL/GenBank/DDBJ databases">
        <title>Genomic Encyclopedia of Type Strains, Phase III (KMG-III): the genomes of soil and plant-associated and newly described type strains.</title>
        <authorList>
            <person name="Whitman W."/>
        </authorList>
    </citation>
    <scope>NUCLEOTIDE SEQUENCE [LARGE SCALE GENOMIC DNA]</scope>
    <source>
        <strain evidence="2 3">CECT 8803</strain>
    </source>
</reference>
<dbReference type="AlphaFoldDB" id="A0A839SR25"/>
<feature type="transmembrane region" description="Helical" evidence="1">
    <location>
        <begin position="31"/>
        <end position="51"/>
    </location>
</feature>
<accession>A0A839SR25</accession>
<protein>
    <submittedName>
        <fullName evidence="2">Uncharacterized protein</fullName>
    </submittedName>
</protein>
<organism evidence="2 3">
    <name type="scientific">Limibacillus halophilus</name>
    <dbReference type="NCBI Taxonomy" id="1579333"/>
    <lineage>
        <taxon>Bacteria</taxon>
        <taxon>Pseudomonadati</taxon>
        <taxon>Pseudomonadota</taxon>
        <taxon>Alphaproteobacteria</taxon>
        <taxon>Rhodospirillales</taxon>
        <taxon>Rhodovibrionaceae</taxon>
        <taxon>Limibacillus</taxon>
    </lineage>
</organism>
<gene>
    <name evidence="2" type="ORF">FHR98_001221</name>
</gene>
<evidence type="ECO:0000313" key="2">
    <source>
        <dbReference type="EMBL" id="MBB3064942.1"/>
    </source>
</evidence>
<sequence>MGLEIVIAAVGAGLLLPPLFDTRGPMAVRMVFLLVGGGAIAFGLTQDVGALW</sequence>
<comment type="caution">
    <text evidence="2">The sequence shown here is derived from an EMBL/GenBank/DDBJ whole genome shotgun (WGS) entry which is preliminary data.</text>
</comment>
<proteinExistence type="predicted"/>
<evidence type="ECO:0000313" key="3">
    <source>
        <dbReference type="Proteomes" id="UP000581135"/>
    </source>
</evidence>
<dbReference type="RefSeq" id="WP_183415764.1">
    <property type="nucleotide sequence ID" value="NZ_JACHXA010000003.1"/>
</dbReference>
<keyword evidence="3" id="KW-1185">Reference proteome</keyword>
<keyword evidence="1" id="KW-0472">Membrane</keyword>
<evidence type="ECO:0000256" key="1">
    <source>
        <dbReference type="SAM" id="Phobius"/>
    </source>
</evidence>
<name>A0A839SR25_9PROT</name>